<evidence type="ECO:0000259" key="1">
    <source>
        <dbReference type="PROSITE" id="PS51186"/>
    </source>
</evidence>
<accession>A0A328ATS7</accession>
<dbReference type="InterPro" id="IPR016181">
    <property type="entry name" value="Acyl_CoA_acyltransferase"/>
</dbReference>
<dbReference type="Gene3D" id="3.40.630.30">
    <property type="match status" value="1"/>
</dbReference>
<reference evidence="3" key="1">
    <citation type="submission" date="2018-05" db="EMBL/GenBank/DDBJ databases">
        <authorList>
            <person name="Li X."/>
        </authorList>
    </citation>
    <scope>NUCLEOTIDE SEQUENCE [LARGE SCALE GENOMIC DNA]</scope>
    <source>
        <strain evidence="3">YIM 73061</strain>
    </source>
</reference>
<dbReference type="PROSITE" id="PS51186">
    <property type="entry name" value="GNAT"/>
    <property type="match status" value="1"/>
</dbReference>
<keyword evidence="3" id="KW-1185">Reference proteome</keyword>
<feature type="domain" description="N-acetyltransferase" evidence="1">
    <location>
        <begin position="12"/>
        <end position="157"/>
    </location>
</feature>
<dbReference type="Pfam" id="PF00583">
    <property type="entry name" value="Acetyltransf_1"/>
    <property type="match status" value="1"/>
</dbReference>
<dbReference type="SUPFAM" id="SSF55729">
    <property type="entry name" value="Acyl-CoA N-acyltransferases (Nat)"/>
    <property type="match status" value="1"/>
</dbReference>
<proteinExistence type="predicted"/>
<dbReference type="InterPro" id="IPR000182">
    <property type="entry name" value="GNAT_dom"/>
</dbReference>
<evidence type="ECO:0000313" key="3">
    <source>
        <dbReference type="Proteomes" id="UP000249725"/>
    </source>
</evidence>
<dbReference type="AlphaFoldDB" id="A0A328ATS7"/>
<gene>
    <name evidence="2" type="ORF">DJ018_08690</name>
</gene>
<name>A0A328ATS7_9CAUL</name>
<dbReference type="GO" id="GO:0016747">
    <property type="term" value="F:acyltransferase activity, transferring groups other than amino-acyl groups"/>
    <property type="evidence" value="ECO:0007669"/>
    <property type="project" value="InterPro"/>
</dbReference>
<evidence type="ECO:0000313" key="2">
    <source>
        <dbReference type="EMBL" id="RAK57969.1"/>
    </source>
</evidence>
<keyword evidence="2" id="KW-0808">Transferase</keyword>
<organism evidence="2 3">
    <name type="scientific">Phenylobacterium deserti</name>
    <dbReference type="NCBI Taxonomy" id="1914756"/>
    <lineage>
        <taxon>Bacteria</taxon>
        <taxon>Pseudomonadati</taxon>
        <taxon>Pseudomonadota</taxon>
        <taxon>Alphaproteobacteria</taxon>
        <taxon>Caulobacterales</taxon>
        <taxon>Caulobacteraceae</taxon>
        <taxon>Phenylobacterium</taxon>
    </lineage>
</organism>
<protein>
    <submittedName>
        <fullName evidence="2">N-acetyltransferase</fullName>
    </submittedName>
</protein>
<comment type="caution">
    <text evidence="2">The sequence shown here is derived from an EMBL/GenBank/DDBJ whole genome shotgun (WGS) entry which is preliminary data.</text>
</comment>
<dbReference type="RefSeq" id="WP_111514419.1">
    <property type="nucleotide sequence ID" value="NZ_QFYR01000001.1"/>
</dbReference>
<sequence>MSAQPLAPAPALTLLTEQPQHSAAIEALLDRAFGPGRFVKSSERVREIADFAPELSFCAFEDGELLGVVRQWRVRVGETPVVFLGPLAVETGQRSAGLGGLLVERACEAAKAVGEAGVLLVGDVAYFTRFGFESAPAKGAILPGPVDQRRVMALLFDASTELAGPVRGR</sequence>
<dbReference type="EMBL" id="QFYR01000001">
    <property type="protein sequence ID" value="RAK57969.1"/>
    <property type="molecule type" value="Genomic_DNA"/>
</dbReference>
<dbReference type="OrthoDB" id="9815099at2"/>
<dbReference type="CDD" id="cd04301">
    <property type="entry name" value="NAT_SF"/>
    <property type="match status" value="1"/>
</dbReference>
<dbReference type="Proteomes" id="UP000249725">
    <property type="component" value="Unassembled WGS sequence"/>
</dbReference>